<dbReference type="Gene3D" id="1.10.8.60">
    <property type="match status" value="1"/>
</dbReference>
<dbReference type="InterPro" id="IPR007185">
    <property type="entry name" value="DNA_pol_a/d/e_bsu"/>
</dbReference>
<evidence type="ECO:0000256" key="3">
    <source>
        <dbReference type="ARBA" id="ARBA00022705"/>
    </source>
</evidence>
<evidence type="ECO:0000259" key="7">
    <source>
        <dbReference type="Pfam" id="PF04042"/>
    </source>
</evidence>
<dbReference type="PIRSF" id="PIRSF000799">
    <property type="entry name" value="DNA_pol_eps_2"/>
    <property type="match status" value="1"/>
</dbReference>
<keyword evidence="3" id="KW-0235">DNA replication</keyword>
<dbReference type="PANTHER" id="PTHR12708">
    <property type="entry name" value="DNA POLYMERASE EPSILON SUBUNIT B"/>
    <property type="match status" value="1"/>
</dbReference>
<evidence type="ECO:0000313" key="9">
    <source>
        <dbReference type="WBParaSite" id="Pan_g10712.t1"/>
    </source>
</evidence>
<feature type="domain" description="DNA polymerase alpha/delta/epsilon subunit B" evidence="7">
    <location>
        <begin position="231"/>
        <end position="428"/>
    </location>
</feature>
<dbReference type="GO" id="GO:0042276">
    <property type="term" value="P:error-prone translesion synthesis"/>
    <property type="evidence" value="ECO:0007669"/>
    <property type="project" value="TreeGrafter"/>
</dbReference>
<evidence type="ECO:0000256" key="4">
    <source>
        <dbReference type="ARBA" id="ARBA00023125"/>
    </source>
</evidence>
<reference evidence="9" key="2">
    <citation type="submission" date="2020-10" db="UniProtKB">
        <authorList>
            <consortium name="WormBaseParasite"/>
        </authorList>
    </citation>
    <scope>IDENTIFICATION</scope>
</reference>
<dbReference type="GO" id="GO:0008622">
    <property type="term" value="C:epsilon DNA polymerase complex"/>
    <property type="evidence" value="ECO:0007669"/>
    <property type="project" value="InterPro"/>
</dbReference>
<dbReference type="Gene3D" id="3.60.21.60">
    <property type="match status" value="1"/>
</dbReference>
<keyword evidence="5" id="KW-0539">Nucleus</keyword>
<dbReference type="GO" id="GO:0006261">
    <property type="term" value="P:DNA-templated DNA replication"/>
    <property type="evidence" value="ECO:0007669"/>
    <property type="project" value="InterPro"/>
</dbReference>
<proteinExistence type="inferred from homology"/>
<name>A0A7E4UN24_PANRE</name>
<evidence type="ECO:0000256" key="5">
    <source>
        <dbReference type="ARBA" id="ARBA00023242"/>
    </source>
</evidence>
<dbReference type="AlphaFoldDB" id="A0A7E4UN24"/>
<dbReference type="WBParaSite" id="Pan_g10712.t1">
    <property type="protein sequence ID" value="Pan_g10712.t1"/>
    <property type="gene ID" value="Pan_g10712"/>
</dbReference>
<dbReference type="GO" id="GO:0003677">
    <property type="term" value="F:DNA binding"/>
    <property type="evidence" value="ECO:0007669"/>
    <property type="project" value="UniProtKB-KW"/>
</dbReference>
<keyword evidence="8" id="KW-1185">Reference proteome</keyword>
<keyword evidence="4" id="KW-0238">DNA-binding</keyword>
<evidence type="ECO:0000313" key="8">
    <source>
        <dbReference type="Proteomes" id="UP000492821"/>
    </source>
</evidence>
<protein>
    <recommendedName>
        <fullName evidence="6">DNA polymerase II subunit 2</fullName>
    </recommendedName>
</protein>
<dbReference type="PANTHER" id="PTHR12708:SF0">
    <property type="entry name" value="DNA POLYMERASE EPSILON SUBUNIT 2"/>
    <property type="match status" value="1"/>
</dbReference>
<evidence type="ECO:0000256" key="2">
    <source>
        <dbReference type="ARBA" id="ARBA00009560"/>
    </source>
</evidence>
<reference evidence="8" key="1">
    <citation type="journal article" date="2013" name="Genetics">
        <title>The draft genome and transcriptome of Panagrellus redivivus are shaped by the harsh demands of a free-living lifestyle.</title>
        <authorList>
            <person name="Srinivasan J."/>
            <person name="Dillman A.R."/>
            <person name="Macchietto M.G."/>
            <person name="Heikkinen L."/>
            <person name="Lakso M."/>
            <person name="Fracchia K.M."/>
            <person name="Antoshechkin I."/>
            <person name="Mortazavi A."/>
            <person name="Wong G."/>
            <person name="Sternberg P.W."/>
        </authorList>
    </citation>
    <scope>NUCLEOTIDE SEQUENCE [LARGE SCALE GENOMIC DNA]</scope>
    <source>
        <strain evidence="8">MT8872</strain>
    </source>
</reference>
<dbReference type="Pfam" id="PF04042">
    <property type="entry name" value="DNA_pol_E_B"/>
    <property type="match status" value="1"/>
</dbReference>
<dbReference type="InterPro" id="IPR016266">
    <property type="entry name" value="POLE2"/>
</dbReference>
<evidence type="ECO:0000256" key="1">
    <source>
        <dbReference type="ARBA" id="ARBA00004123"/>
    </source>
</evidence>
<evidence type="ECO:0000256" key="6">
    <source>
        <dbReference type="ARBA" id="ARBA00032930"/>
    </source>
</evidence>
<accession>A0A7E4UN24</accession>
<organism evidence="8 9">
    <name type="scientific">Panagrellus redivivus</name>
    <name type="common">Microworm</name>
    <dbReference type="NCBI Taxonomy" id="6233"/>
    <lineage>
        <taxon>Eukaryota</taxon>
        <taxon>Metazoa</taxon>
        <taxon>Ecdysozoa</taxon>
        <taxon>Nematoda</taxon>
        <taxon>Chromadorea</taxon>
        <taxon>Rhabditida</taxon>
        <taxon>Tylenchina</taxon>
        <taxon>Panagrolaimomorpha</taxon>
        <taxon>Panagrolaimoidea</taxon>
        <taxon>Panagrolaimidae</taxon>
        <taxon>Panagrellus</taxon>
    </lineage>
</organism>
<dbReference type="Proteomes" id="UP000492821">
    <property type="component" value="Unassembled WGS sequence"/>
</dbReference>
<comment type="similarity">
    <text evidence="2">Belongs to the DNA polymerase epsilon subunit B family.</text>
</comment>
<comment type="subcellular location">
    <subcellularLocation>
        <location evidence="1">Nucleus</location>
    </subcellularLocation>
</comment>
<sequence length="471" mass="53789">MSTAEVRRRVKREFELQNVSLRVDALNLAAECCVSKTPEQIREYVKKIVDRLIVENVEDEIIDIAILKQCHARLARGKNSQNAKVFEVINATAWKKELLDPITKSYKEIKRQDVSAEQERFELIKKNVTTPNVLPLELLFSRSNTVVTVLAMLRRDTMSSYAIEDPTGFLKINLNGAIFEDGIFFEGGIYMFNGLYKNNMLEVKTVSLPALRPEPMIRRRRSDLWDESEMIAVFSEVWLDSPVVLKKINSVLSGFADFPPYAFVFCGNFLSPKSTTDPMPAMDKGFRHLNNIIDQYQEQYANTQFVFVPSSQDLPTSKVFPRAPVAHGDHFRGMSNVHFASNPCKLQCRDVSIIIFREDNIFKACTNAIRVAGDKAEIPNQFVKTVRSQKHYSPLPLYVTPVVPKFDYLFELSPEPDVLILADDYQQYIIDGDSNSRPLVFNPGSFATSEKFEFITYNCKRNKADSCEIPE</sequence>